<dbReference type="Gene3D" id="3.30.70.330">
    <property type="match status" value="1"/>
</dbReference>
<dbReference type="InterPro" id="IPR036691">
    <property type="entry name" value="Endo/exonu/phosph_ase_sf"/>
</dbReference>
<dbReference type="PANTHER" id="PTHR11200:SF148">
    <property type="entry name" value="SYNAPTOJANIN-2"/>
    <property type="match status" value="1"/>
</dbReference>
<organism evidence="32 33">
    <name type="scientific">Bos mutus</name>
    <name type="common">wild yak</name>
    <dbReference type="NCBI Taxonomy" id="72004"/>
    <lineage>
        <taxon>Eukaryota</taxon>
        <taxon>Metazoa</taxon>
        <taxon>Chordata</taxon>
        <taxon>Craniata</taxon>
        <taxon>Vertebrata</taxon>
        <taxon>Euteleostomi</taxon>
        <taxon>Mammalia</taxon>
        <taxon>Eutheria</taxon>
        <taxon>Laurasiatheria</taxon>
        <taxon>Artiodactyla</taxon>
        <taxon>Ruminantia</taxon>
        <taxon>Pecora</taxon>
        <taxon>Bovidae</taxon>
        <taxon>Bovinae</taxon>
        <taxon>Bos</taxon>
    </lineage>
</organism>
<keyword evidence="21" id="KW-0966">Cell projection</keyword>
<feature type="compositionally biased region" description="Pro residues" evidence="28">
    <location>
        <begin position="1739"/>
        <end position="1753"/>
    </location>
</feature>
<dbReference type="CDD" id="cd12720">
    <property type="entry name" value="RRM_SYNJ2"/>
    <property type="match status" value="1"/>
</dbReference>
<evidence type="ECO:0000256" key="7">
    <source>
        <dbReference type="ARBA" id="ARBA00009678"/>
    </source>
</evidence>
<keyword evidence="12" id="KW-0963">Cytoplasm</keyword>
<feature type="compositionally biased region" description="Pro residues" evidence="28">
    <location>
        <begin position="1898"/>
        <end position="1914"/>
    </location>
</feature>
<comment type="similarity">
    <text evidence="6">Belongs to the synaptojanin family.</text>
</comment>
<evidence type="ECO:0000256" key="21">
    <source>
        <dbReference type="ARBA" id="ARBA00023273"/>
    </source>
</evidence>
<dbReference type="GO" id="GO:0035091">
    <property type="term" value="F:phosphatidylinositol binding"/>
    <property type="evidence" value="ECO:0007669"/>
    <property type="project" value="InterPro"/>
</dbReference>
<dbReference type="InterPro" id="IPR012677">
    <property type="entry name" value="Nucleotide-bd_a/b_plait_sf"/>
</dbReference>
<evidence type="ECO:0000313" key="33">
    <source>
        <dbReference type="Proteomes" id="UP000322234"/>
    </source>
</evidence>
<feature type="region of interest" description="Disordered" evidence="28">
    <location>
        <begin position="133"/>
        <end position="241"/>
    </location>
</feature>
<comment type="catalytic activity">
    <reaction evidence="1">
        <text>a 1,2-diacyl-sn-glycero-3-phospho-(1D-myo-inositol-4,5-bisphosphate) + H2O = a 1,2-diacyl-sn-glycero-3-phospho-(1D-myo-inositol 4-phosphate) + phosphate</text>
        <dbReference type="Rhea" id="RHEA:22764"/>
        <dbReference type="ChEBI" id="CHEBI:15377"/>
        <dbReference type="ChEBI" id="CHEBI:43474"/>
        <dbReference type="ChEBI" id="CHEBI:58178"/>
        <dbReference type="ChEBI" id="CHEBI:58456"/>
        <dbReference type="EC" id="3.1.3.36"/>
    </reaction>
</comment>
<comment type="similarity">
    <text evidence="8">Belongs to the sorting nexin family.</text>
</comment>
<evidence type="ECO:0000256" key="13">
    <source>
        <dbReference type="ARBA" id="ARBA00022553"/>
    </source>
</evidence>
<evidence type="ECO:0000256" key="18">
    <source>
        <dbReference type="ARBA" id="ARBA00023098"/>
    </source>
</evidence>
<dbReference type="GO" id="GO:0045121">
    <property type="term" value="C:membrane raft"/>
    <property type="evidence" value="ECO:0007669"/>
    <property type="project" value="UniProtKB-SubCell"/>
</dbReference>
<protein>
    <recommendedName>
        <fullName evidence="25">Synaptojanin-2</fullName>
        <ecNumber evidence="9">3.1.3.36</ecNumber>
    </recommendedName>
    <alternativeName>
        <fullName evidence="26">Synaptic inositol 1,4,5-trisphosphate 5-phosphatase 2</fullName>
    </alternativeName>
</protein>
<evidence type="ECO:0000256" key="22">
    <source>
        <dbReference type="ARBA" id="ARBA00023329"/>
    </source>
</evidence>
<evidence type="ECO:0000256" key="5">
    <source>
        <dbReference type="ARBA" id="ARBA00004285"/>
    </source>
</evidence>
<evidence type="ECO:0000313" key="32">
    <source>
        <dbReference type="EMBL" id="MXQ92622.1"/>
    </source>
</evidence>
<dbReference type="InterPro" id="IPR027267">
    <property type="entry name" value="AH/BAR_dom_sf"/>
</dbReference>
<keyword evidence="19" id="KW-0472">Membrane</keyword>
<evidence type="ECO:0000256" key="17">
    <source>
        <dbReference type="ARBA" id="ARBA00023018"/>
    </source>
</evidence>
<evidence type="ECO:0000256" key="8">
    <source>
        <dbReference type="ARBA" id="ARBA00010883"/>
    </source>
</evidence>
<dbReference type="Pfam" id="PF22669">
    <property type="entry name" value="Exo_endo_phos2"/>
    <property type="match status" value="1"/>
</dbReference>
<evidence type="ECO:0000259" key="30">
    <source>
        <dbReference type="PROSITE" id="PS50195"/>
    </source>
</evidence>
<dbReference type="GO" id="GO:0000281">
    <property type="term" value="P:mitotic cytokinesis"/>
    <property type="evidence" value="ECO:0007669"/>
    <property type="project" value="InterPro"/>
</dbReference>
<dbReference type="InterPro" id="IPR019497">
    <property type="entry name" value="Sorting_nexin_WASP-bd-dom"/>
</dbReference>
<dbReference type="InterPro" id="IPR036871">
    <property type="entry name" value="PX_dom_sf"/>
</dbReference>
<evidence type="ECO:0000256" key="19">
    <source>
        <dbReference type="ARBA" id="ARBA00023136"/>
    </source>
</evidence>
<feature type="domain" description="PX" evidence="30">
    <location>
        <begin position="285"/>
        <end position="396"/>
    </location>
</feature>
<dbReference type="InterPro" id="IPR015047">
    <property type="entry name" value="SYNJ1/2_RRM"/>
</dbReference>
<feature type="compositionally biased region" description="Polar residues" evidence="28">
    <location>
        <begin position="173"/>
        <end position="182"/>
    </location>
</feature>
<evidence type="ECO:0000256" key="24">
    <source>
        <dbReference type="ARBA" id="ARBA00056929"/>
    </source>
</evidence>
<feature type="compositionally biased region" description="Polar residues" evidence="28">
    <location>
        <begin position="2014"/>
        <end position="2030"/>
    </location>
</feature>
<dbReference type="SMART" id="SM01165">
    <property type="entry name" value="DUF1866"/>
    <property type="match status" value="1"/>
</dbReference>
<dbReference type="PROSITE" id="PS50102">
    <property type="entry name" value="RRM"/>
    <property type="match status" value="1"/>
</dbReference>
<evidence type="ECO:0000256" key="6">
    <source>
        <dbReference type="ARBA" id="ARBA00008943"/>
    </source>
</evidence>
<dbReference type="GO" id="GO:0005886">
    <property type="term" value="C:plasma membrane"/>
    <property type="evidence" value="ECO:0007669"/>
    <property type="project" value="UniProtKB-SubCell"/>
</dbReference>
<comment type="subcellular location">
    <subcellularLocation>
        <location evidence="3">Cell membrane</location>
    </subcellularLocation>
    <subcellularLocation>
        <location evidence="4">Cytoplasm</location>
        <location evidence="4">Cytoskeleton</location>
    </subcellularLocation>
    <subcellularLocation>
        <location evidence="2">Cytoplasmic vesicle membrane</location>
    </subcellularLocation>
    <subcellularLocation>
        <location evidence="5">Membrane raft</location>
    </subcellularLocation>
    <subcellularLocation>
        <location evidence="23">Presynapse</location>
    </subcellularLocation>
</comment>
<keyword evidence="20" id="KW-0206">Cytoskeleton</keyword>
<dbReference type="Gene3D" id="3.60.10.10">
    <property type="entry name" value="Endonuclease/exonuclease/phosphatase"/>
    <property type="match status" value="1"/>
</dbReference>
<keyword evidence="13" id="KW-0597">Phosphoprotein</keyword>
<evidence type="ECO:0000256" key="3">
    <source>
        <dbReference type="ARBA" id="ARBA00004236"/>
    </source>
</evidence>
<reference evidence="32" key="1">
    <citation type="submission" date="2019-10" db="EMBL/GenBank/DDBJ databases">
        <title>The sequence and de novo assembly of the wild yak genome.</title>
        <authorList>
            <person name="Liu Y."/>
        </authorList>
    </citation>
    <scope>NUCLEOTIDE SEQUENCE [LARGE SCALE GENOMIC DNA]</scope>
    <source>
        <strain evidence="32">WY2019</strain>
    </source>
</reference>
<feature type="region of interest" description="Disordered" evidence="28">
    <location>
        <begin position="1832"/>
        <end position="2034"/>
    </location>
</feature>
<keyword evidence="14" id="KW-0378">Hydrolase</keyword>
<comment type="similarity">
    <text evidence="7">In the central section; belongs to the inositol 1,4,5-trisphosphate 5-phosphatase family.</text>
</comment>
<feature type="region of interest" description="Disordered" evidence="28">
    <location>
        <begin position="1666"/>
        <end position="1708"/>
    </location>
</feature>
<keyword evidence="16" id="KW-0813">Transport</keyword>
<dbReference type="PANTHER" id="PTHR11200">
    <property type="entry name" value="INOSITOL 5-PHOSPHATASE"/>
    <property type="match status" value="1"/>
</dbReference>
<dbReference type="EC" id="3.1.3.36" evidence="9"/>
<proteinExistence type="inferred from homology"/>
<evidence type="ECO:0000256" key="16">
    <source>
        <dbReference type="ARBA" id="ARBA00022927"/>
    </source>
</evidence>
<dbReference type="InterPro" id="IPR001683">
    <property type="entry name" value="PX_dom"/>
</dbReference>
<dbReference type="Gene3D" id="2.30.30.40">
    <property type="entry name" value="SH3 Domains"/>
    <property type="match status" value="1"/>
</dbReference>
<comment type="caution">
    <text evidence="32">The sequence shown here is derived from an EMBL/GenBank/DDBJ whole genome shotgun (WGS) entry which is preliminary data.</text>
</comment>
<dbReference type="PROSITE" id="PS50195">
    <property type="entry name" value="PX"/>
    <property type="match status" value="1"/>
</dbReference>
<keyword evidence="15 27" id="KW-0694">RNA-binding</keyword>
<keyword evidence="18" id="KW-0443">Lipid metabolism</keyword>
<dbReference type="SUPFAM" id="SSF64268">
    <property type="entry name" value="PX domain"/>
    <property type="match status" value="1"/>
</dbReference>
<gene>
    <name evidence="32" type="ORF">E5288_WYG005654</name>
</gene>
<dbReference type="InterPro" id="IPR046985">
    <property type="entry name" value="IP5"/>
</dbReference>
<accession>A0A6B0RSN3</accession>
<feature type="compositionally biased region" description="Low complexity" evidence="28">
    <location>
        <begin position="133"/>
        <end position="144"/>
    </location>
</feature>
<dbReference type="Pfam" id="PF10456">
    <property type="entry name" value="BAR_3_WASP_bdg"/>
    <property type="match status" value="1"/>
</dbReference>
<evidence type="ECO:0000256" key="26">
    <source>
        <dbReference type="ARBA" id="ARBA00077889"/>
    </source>
</evidence>
<feature type="compositionally biased region" description="Acidic residues" evidence="28">
    <location>
        <begin position="197"/>
        <end position="207"/>
    </location>
</feature>
<dbReference type="GO" id="GO:0017124">
    <property type="term" value="F:SH3 domain binding"/>
    <property type="evidence" value="ECO:0007669"/>
    <property type="project" value="TreeGrafter"/>
</dbReference>
<dbReference type="Proteomes" id="UP000322234">
    <property type="component" value="Unassembled WGS sequence"/>
</dbReference>
<evidence type="ECO:0000256" key="23">
    <source>
        <dbReference type="ARBA" id="ARBA00034106"/>
    </source>
</evidence>
<dbReference type="InterPro" id="IPR037426">
    <property type="entry name" value="SNX9_PX"/>
</dbReference>
<feature type="domain" description="RRM" evidence="29">
    <location>
        <begin position="1527"/>
        <end position="1606"/>
    </location>
</feature>
<evidence type="ECO:0000256" key="2">
    <source>
        <dbReference type="ARBA" id="ARBA00004156"/>
    </source>
</evidence>
<dbReference type="InterPro" id="IPR036028">
    <property type="entry name" value="SH3-like_dom_sf"/>
</dbReference>
<evidence type="ECO:0000259" key="29">
    <source>
        <dbReference type="PROSITE" id="PS50102"/>
    </source>
</evidence>
<dbReference type="GO" id="GO:0098793">
    <property type="term" value="C:presynapse"/>
    <property type="evidence" value="ECO:0007669"/>
    <property type="project" value="UniProtKB-SubCell"/>
</dbReference>
<feature type="compositionally biased region" description="Pro residues" evidence="28">
    <location>
        <begin position="1936"/>
        <end position="1945"/>
    </location>
</feature>
<evidence type="ECO:0000256" key="1">
    <source>
        <dbReference type="ARBA" id="ARBA00001786"/>
    </source>
</evidence>
<evidence type="ECO:0000256" key="4">
    <source>
        <dbReference type="ARBA" id="ARBA00004245"/>
    </source>
</evidence>
<feature type="region of interest" description="Disordered" evidence="28">
    <location>
        <begin position="1721"/>
        <end position="1772"/>
    </location>
</feature>
<feature type="region of interest" description="Disordered" evidence="28">
    <location>
        <begin position="2055"/>
        <end position="2105"/>
    </location>
</feature>
<dbReference type="FunFam" id="3.60.10.10:FF:000008">
    <property type="entry name" value="Synaptojanin 2"/>
    <property type="match status" value="1"/>
</dbReference>
<dbReference type="Gene3D" id="3.30.1520.10">
    <property type="entry name" value="Phox-like domain"/>
    <property type="match status" value="1"/>
</dbReference>
<keyword evidence="17" id="KW-0770">Synapse</keyword>
<dbReference type="SUPFAM" id="SSF56219">
    <property type="entry name" value="DNase I-like"/>
    <property type="match status" value="1"/>
</dbReference>
<dbReference type="SMART" id="SM00128">
    <property type="entry name" value="IPPc"/>
    <property type="match status" value="1"/>
</dbReference>
<dbReference type="SUPFAM" id="SSF54928">
    <property type="entry name" value="RNA-binding domain, RBD"/>
    <property type="match status" value="1"/>
</dbReference>
<sequence length="2124" mass="235001">MSGVEAGRSDTAVDEIVGGSAVEVEGSIFVCVDPVVAARVGRFHGKKNFENHNCSGYLTQVYESPRSTLNFSDVGGGWLEGRNSKGERGLVPTDYVEILPSDGKDQFACGNSVADQAFFDSLSASTAQANASAANSNNQVSSGSDPWSAWNASKPANWESSDGWGAKPEGATAQRSAANNWDSAFGHPQAYQGPATGDDDDWDEDWDEPKSSPYFKDPESAEAGGAQRGNSRASSSSMKLPLNKFPGFAKPGMEQYLLQKTKKKQRPGPLVGDYGPMWVYPSSTFDCVVADPRKGSKMYGLKSYIEYQLTPTNTNRSVNHRYKHFDWLYERLLVKFGSAIPIPSLPDKQVTGRFEEEFIKMRMERLQAWMTRMCRHPVISESEVFQQFLNFRDEKEWKTGKRKAEKDELVGVMIFSTMEPEAPDLDLVEIEQKCDAVGKFTKAMDDGVKELLNVGQEHWKRCTGPLPKEYQKIGKALQSLATVFSSSGYQGETDLNDAITEAGKTYEEIASLVAEQPKKDLHFLMECNHEYKGFLGCFPDILGAHKGAIEKVKESDKLVATSKITPQDKQNMVKRVGTMSYALQAEMNHFHSNRIYDYNSVIRLYLEQQAQFYETEGEFELLSQGSCQLCQEYRVLTHSPRLILSLFANVLDEDRISELHRLLTGQCCLSAQTETSRDSAPEEKEVIKGQYGKLIDAYGCLGELRLKSGGTSLSFLVLVTGCTSVGRIPEAEIYKITATDFYPLQEEAKEEDRLTALRKILNSGVFYFSWPNDGSCFDLTVRAQKQGDDSSEWGNSFFWNQLLHVPLRQQQVNCCDWLLKVICGVVAIRTVYASHKQAKACLISRISCERAGARFHTRGVNDDGHVSNFVETEQTIYMDDGVSSFVQIRGSVPLFWEQPGLQVGSHHLRLSRGLEASAPAFDRHMVLLKEQYGKQVVVNLLGSRGGEEVLNRAFKKLLWASCHAGDTPMINFDFHQFAKGGKLEKLENLLRPHLKLHWDDFDVFTRGENVSPRFQKGTLRMNCLDCLDRTNAVQSFIALEVLHLQLESLGLNSRPITDRFVESFKAMWSLNGHSLSKMFTGSRALEGKAKVGKLKDGARSVSRTIQSNFFDGVKQEAIKLLLVGDVYSEESADKGRMLLDNPALLVTPKILRAMSERQSEFTNFKPVCVAVGTWNVNGGKQFRSNLLGTAELADWLLDAPSLCRVTGPPDDGGSPADIFAVGFEEMVELSAGNIVNASTTNRKMWGEQLQKAISRSHRYILLTSAQLVGVCLYIFVRPHHIPFIRDVAMDTVKTGMGGKAGNKGAVAIRFQFHSSSFCFVCCHLTAGQCQVKERNEDYREITQKLSFPMGRNIFSHDYVFWCGDFNYRIDLTYEEVFYFVKRQDWKKLLEFDQLQLQKSSGKIFKDFHEGTIDFGPTYKYDVGSAAYDTSDKCRTPAWTDRVLWWRKRHPSDRTAGELNLLDSDLDAGTQFRHTWSPGALKYYGRAELQASDHRPVLAIVEVEVQEVDVGARDRVFQEVSSFQGPPDATVVVNLQSPSSEEKDEFPEDVRLELMQTLGNYGTIVLVRINQGQMLVTFADSHSALSVLDVDGMKVKGRAVKIRPKTKDWLKGLQEEIIRKRDSVASMSPTANSCLLEENCDFTSLDYESEGDILDDDEDYLVDELSQPVVSDSDPGGDEVSDAPGSTSTAPPGRSPALAKKKQRPTYKDDADLVELKQELEAVGDFRHRSPSRSLSVPSRPRPPHPPQRPPPPTGFMVKKSASDASISSGTHGQYSILQMAKLLPGAPQQAPKARTGISKPYNVKQIKTTNAQEAEAAIRCLLEARGGVPGEALNAPALRDQESSKPEPTVGVAPLLPRRPAPRVPAIKKPTLRRTGKPASPEEQLGHQAVHFTIEPPELSPDTPPLATVPPVPKPRTLQPRKGSDRKATSDEAPPTTTPPTPEAPPTATSPTPEAPPLVPQVPPRRKKSAPAAFHLQAPQSSCQLLQGLPCSDGPPTAPPAGGALSPQPAFLGVSSSPASPEADGTTNRKSVGAPLLSDYQDPFWSLLHHPNLLNNSWLSKSSDPPDSGTGNLGRVHSAPLQVSASPAQEPPPEHRPRDFGPWVTISDKDKRTVLQAFDPLAKT</sequence>
<dbReference type="GO" id="GO:0006886">
    <property type="term" value="P:intracellular protein transport"/>
    <property type="evidence" value="ECO:0007669"/>
    <property type="project" value="InterPro"/>
</dbReference>
<comment type="function">
    <text evidence="24">Inositol 5-phosphatase which may be involved in distinct membrane trafficking and signal transduction pathways. May mediate the inhibitory effect of Rac1 on endocytosis.</text>
</comment>
<dbReference type="GO" id="GO:0048471">
    <property type="term" value="C:perinuclear region of cytoplasm"/>
    <property type="evidence" value="ECO:0007669"/>
    <property type="project" value="TreeGrafter"/>
</dbReference>
<dbReference type="GO" id="GO:0003723">
    <property type="term" value="F:RNA binding"/>
    <property type="evidence" value="ECO:0007669"/>
    <property type="project" value="UniProtKB-UniRule"/>
</dbReference>
<dbReference type="GO" id="GO:0046856">
    <property type="term" value="P:phosphatidylinositol dephosphorylation"/>
    <property type="evidence" value="ECO:0007669"/>
    <property type="project" value="InterPro"/>
</dbReference>
<dbReference type="PRINTS" id="PR01217">
    <property type="entry name" value="PRICHEXTENSN"/>
</dbReference>
<dbReference type="GO" id="GO:0030659">
    <property type="term" value="C:cytoplasmic vesicle membrane"/>
    <property type="evidence" value="ECO:0007669"/>
    <property type="project" value="UniProtKB-SubCell"/>
</dbReference>
<evidence type="ECO:0000256" key="12">
    <source>
        <dbReference type="ARBA" id="ARBA00022490"/>
    </source>
</evidence>
<dbReference type="SMART" id="SM00312">
    <property type="entry name" value="PX"/>
    <property type="match status" value="1"/>
</dbReference>
<dbReference type="Pfam" id="PF08952">
    <property type="entry name" value="DUF1866"/>
    <property type="match status" value="1"/>
</dbReference>
<dbReference type="InterPro" id="IPR034973">
    <property type="entry name" value="SYNJ2_RRM"/>
</dbReference>
<evidence type="ECO:0000259" key="31">
    <source>
        <dbReference type="PROSITE" id="PS50275"/>
    </source>
</evidence>
<dbReference type="InterPro" id="IPR035979">
    <property type="entry name" value="RBD_domain_sf"/>
</dbReference>
<evidence type="ECO:0000256" key="9">
    <source>
        <dbReference type="ARBA" id="ARBA00013044"/>
    </source>
</evidence>
<keyword evidence="10" id="KW-0728">SH3 domain</keyword>
<name>A0A6B0RSN3_9CETA</name>
<evidence type="ECO:0000256" key="27">
    <source>
        <dbReference type="PROSITE-ProRule" id="PRU00176"/>
    </source>
</evidence>
<dbReference type="CDD" id="cd07285">
    <property type="entry name" value="PX_SNX9"/>
    <property type="match status" value="1"/>
</dbReference>
<dbReference type="GO" id="GO:0005856">
    <property type="term" value="C:cytoskeleton"/>
    <property type="evidence" value="ECO:0007669"/>
    <property type="project" value="UniProtKB-SubCell"/>
</dbReference>
<feature type="compositionally biased region" description="Polar residues" evidence="28">
    <location>
        <begin position="1762"/>
        <end position="1772"/>
    </location>
</feature>
<dbReference type="GO" id="GO:0004439">
    <property type="term" value="F:phosphatidylinositol-4,5-bisphosphate 5-phosphatase activity"/>
    <property type="evidence" value="ECO:0007669"/>
    <property type="project" value="UniProtKB-EC"/>
</dbReference>
<dbReference type="Pfam" id="PF02383">
    <property type="entry name" value="Syja_N"/>
    <property type="match status" value="1"/>
</dbReference>
<dbReference type="InterPro" id="IPR000300">
    <property type="entry name" value="IPPc"/>
</dbReference>
<keyword evidence="22" id="KW-0968">Cytoplasmic vesicle</keyword>
<keyword evidence="16" id="KW-0653">Protein transport</keyword>
<dbReference type="FunFam" id="3.30.70.330:FF:000204">
    <property type="entry name" value="Synaptojanin 2"/>
    <property type="match status" value="1"/>
</dbReference>
<dbReference type="InterPro" id="IPR002013">
    <property type="entry name" value="SAC_dom"/>
</dbReference>
<keyword evidence="33" id="KW-1185">Reference proteome</keyword>
<evidence type="ECO:0000256" key="28">
    <source>
        <dbReference type="SAM" id="MobiDB-lite"/>
    </source>
</evidence>
<feature type="compositionally biased region" description="Polar residues" evidence="28">
    <location>
        <begin position="228"/>
        <end position="238"/>
    </location>
</feature>
<keyword evidence="11" id="KW-1003">Cell membrane</keyword>
<dbReference type="PROSITE" id="PS50275">
    <property type="entry name" value="SAC"/>
    <property type="match status" value="1"/>
</dbReference>
<evidence type="ECO:0000256" key="20">
    <source>
        <dbReference type="ARBA" id="ARBA00023212"/>
    </source>
</evidence>
<dbReference type="SUPFAM" id="SSF50044">
    <property type="entry name" value="SH3-domain"/>
    <property type="match status" value="1"/>
</dbReference>
<dbReference type="Pfam" id="PF00787">
    <property type="entry name" value="PX"/>
    <property type="match status" value="1"/>
</dbReference>
<feature type="compositionally biased region" description="Pro residues" evidence="28">
    <location>
        <begin position="1953"/>
        <end position="1963"/>
    </location>
</feature>
<dbReference type="InterPro" id="IPR000504">
    <property type="entry name" value="RRM_dom"/>
</dbReference>
<evidence type="ECO:0000256" key="10">
    <source>
        <dbReference type="ARBA" id="ARBA00022443"/>
    </source>
</evidence>
<evidence type="ECO:0000256" key="25">
    <source>
        <dbReference type="ARBA" id="ARBA00071145"/>
    </source>
</evidence>
<evidence type="ECO:0000256" key="15">
    <source>
        <dbReference type="ARBA" id="ARBA00022884"/>
    </source>
</evidence>
<dbReference type="Gene3D" id="1.20.1270.60">
    <property type="entry name" value="Arfaptin homology (AH) domain/BAR domain"/>
    <property type="match status" value="1"/>
</dbReference>
<dbReference type="EMBL" id="VBQZ03000084">
    <property type="protein sequence ID" value="MXQ92622.1"/>
    <property type="molecule type" value="Genomic_DNA"/>
</dbReference>
<evidence type="ECO:0000256" key="11">
    <source>
        <dbReference type="ARBA" id="ARBA00022475"/>
    </source>
</evidence>
<feature type="domain" description="SAC" evidence="31">
    <location>
        <begin position="757"/>
        <end position="1081"/>
    </location>
</feature>
<dbReference type="FunFam" id="3.30.1520.10:FF:000004">
    <property type="entry name" value="Sorting nexin"/>
    <property type="match status" value="1"/>
</dbReference>
<evidence type="ECO:0000256" key="14">
    <source>
        <dbReference type="ARBA" id="ARBA00022801"/>
    </source>
</evidence>
<dbReference type="GO" id="GO:0048488">
    <property type="term" value="P:synaptic vesicle endocytosis"/>
    <property type="evidence" value="ECO:0007669"/>
    <property type="project" value="TreeGrafter"/>
</dbReference>